<gene>
    <name evidence="4" type="ORF">SAMN05877753_106186</name>
</gene>
<feature type="domain" description="N-acetyltransferase" evidence="3">
    <location>
        <begin position="16"/>
        <end position="156"/>
    </location>
</feature>
<dbReference type="InterPro" id="IPR000182">
    <property type="entry name" value="GNAT_dom"/>
</dbReference>
<dbReference type="Gene3D" id="3.40.630.30">
    <property type="match status" value="1"/>
</dbReference>
<accession>A0A285CYV6</accession>
<dbReference type="RefSeq" id="WP_245855899.1">
    <property type="nucleotide sequence ID" value="NZ_JBEPMQ010000005.1"/>
</dbReference>
<keyword evidence="1 4" id="KW-0808">Transferase</keyword>
<dbReference type="GO" id="GO:0016747">
    <property type="term" value="F:acyltransferase activity, transferring groups other than amino-acyl groups"/>
    <property type="evidence" value="ECO:0007669"/>
    <property type="project" value="InterPro"/>
</dbReference>
<dbReference type="PANTHER" id="PTHR43420">
    <property type="entry name" value="ACETYLTRANSFERASE"/>
    <property type="match status" value="1"/>
</dbReference>
<evidence type="ECO:0000256" key="1">
    <source>
        <dbReference type="ARBA" id="ARBA00022679"/>
    </source>
</evidence>
<keyword evidence="5" id="KW-1185">Reference proteome</keyword>
<dbReference type="CDD" id="cd04301">
    <property type="entry name" value="NAT_SF"/>
    <property type="match status" value="1"/>
</dbReference>
<dbReference type="Pfam" id="PF00583">
    <property type="entry name" value="Acetyltransf_1"/>
    <property type="match status" value="1"/>
</dbReference>
<dbReference type="InterPro" id="IPR050680">
    <property type="entry name" value="YpeA/RimI_acetyltransf"/>
</dbReference>
<proteinExistence type="predicted"/>
<dbReference type="PROSITE" id="PS51186">
    <property type="entry name" value="GNAT"/>
    <property type="match status" value="1"/>
</dbReference>
<evidence type="ECO:0000313" key="4">
    <source>
        <dbReference type="EMBL" id="SNX72731.1"/>
    </source>
</evidence>
<protein>
    <submittedName>
        <fullName evidence="4">Acetyltransferase (GNAT) family protein</fullName>
    </submittedName>
</protein>
<dbReference type="SUPFAM" id="SSF55729">
    <property type="entry name" value="Acyl-CoA N-acyltransferases (Nat)"/>
    <property type="match status" value="1"/>
</dbReference>
<reference evidence="4 5" key="1">
    <citation type="submission" date="2017-08" db="EMBL/GenBank/DDBJ databases">
        <authorList>
            <person name="de Groot N.N."/>
        </authorList>
    </citation>
    <scope>NUCLEOTIDE SEQUENCE [LARGE SCALE GENOMIC DNA]</scope>
    <source>
        <strain evidence="4 5">JC228</strain>
    </source>
</reference>
<evidence type="ECO:0000259" key="3">
    <source>
        <dbReference type="PROSITE" id="PS51186"/>
    </source>
</evidence>
<dbReference type="Proteomes" id="UP000219546">
    <property type="component" value="Unassembled WGS sequence"/>
</dbReference>
<sequence>MYQTRWAEREELLLLAEYWYRMACEMGAIDGIPAPDLQRVDQVRNLFLKEYDSGNLLFRVAIDPKGKIVSCAGGLVRTEYAFPLSEEQTPFGWIISVYTVEQHRNKGVAHLLVEEVCEWLKEKGARRARLWSSSSARKVYEDLGFTSMLDMEKPLV</sequence>
<name>A0A285CYV6_9BACI</name>
<evidence type="ECO:0000313" key="5">
    <source>
        <dbReference type="Proteomes" id="UP000219546"/>
    </source>
</evidence>
<keyword evidence="2" id="KW-0012">Acyltransferase</keyword>
<dbReference type="AlphaFoldDB" id="A0A285CYV6"/>
<evidence type="ECO:0000256" key="2">
    <source>
        <dbReference type="ARBA" id="ARBA00023315"/>
    </source>
</evidence>
<dbReference type="EMBL" id="OAOP01000006">
    <property type="protein sequence ID" value="SNX72731.1"/>
    <property type="molecule type" value="Genomic_DNA"/>
</dbReference>
<organism evidence="4 5">
    <name type="scientific">Bacillus oleivorans</name>
    <dbReference type="NCBI Taxonomy" id="1448271"/>
    <lineage>
        <taxon>Bacteria</taxon>
        <taxon>Bacillati</taxon>
        <taxon>Bacillota</taxon>
        <taxon>Bacilli</taxon>
        <taxon>Bacillales</taxon>
        <taxon>Bacillaceae</taxon>
        <taxon>Bacillus</taxon>
    </lineage>
</organism>
<dbReference type="InterPro" id="IPR016181">
    <property type="entry name" value="Acyl_CoA_acyltransferase"/>
</dbReference>